<feature type="region of interest" description="Disordered" evidence="1">
    <location>
        <begin position="58"/>
        <end position="131"/>
    </location>
</feature>
<dbReference type="RefSeq" id="WP_189325589.1">
    <property type="nucleotide sequence ID" value="NZ_BMPQ01000023.1"/>
</dbReference>
<reference evidence="2" key="2">
    <citation type="submission" date="2020-09" db="EMBL/GenBank/DDBJ databases">
        <authorList>
            <person name="Sun Q."/>
            <person name="Ohkuma M."/>
        </authorList>
    </citation>
    <scope>NUCLEOTIDE SEQUENCE</scope>
    <source>
        <strain evidence="2">JCM 3035</strain>
    </source>
</reference>
<dbReference type="AlphaFoldDB" id="A0A917RAC9"/>
<dbReference type="Proteomes" id="UP000637788">
    <property type="component" value="Unassembled WGS sequence"/>
</dbReference>
<name>A0A917RAC9_9ACTN</name>
<proteinExistence type="predicted"/>
<feature type="compositionally biased region" description="Basic and acidic residues" evidence="1">
    <location>
        <begin position="89"/>
        <end position="99"/>
    </location>
</feature>
<reference evidence="2" key="1">
    <citation type="journal article" date="2014" name="Int. J. Syst. Evol. Microbiol.">
        <title>Complete genome sequence of Corynebacterium casei LMG S-19264T (=DSM 44701T), isolated from a smear-ripened cheese.</title>
        <authorList>
            <consortium name="US DOE Joint Genome Institute (JGI-PGF)"/>
            <person name="Walter F."/>
            <person name="Albersmeier A."/>
            <person name="Kalinowski J."/>
            <person name="Ruckert C."/>
        </authorList>
    </citation>
    <scope>NUCLEOTIDE SEQUENCE</scope>
    <source>
        <strain evidence="2">JCM 3035</strain>
    </source>
</reference>
<comment type="caution">
    <text evidence="2">The sequence shown here is derived from an EMBL/GenBank/DDBJ whole genome shotgun (WGS) entry which is preliminary data.</text>
</comment>
<organism evidence="2 3">
    <name type="scientific">Streptomyces flaveus</name>
    <dbReference type="NCBI Taxonomy" id="66370"/>
    <lineage>
        <taxon>Bacteria</taxon>
        <taxon>Bacillati</taxon>
        <taxon>Actinomycetota</taxon>
        <taxon>Actinomycetes</taxon>
        <taxon>Kitasatosporales</taxon>
        <taxon>Streptomycetaceae</taxon>
        <taxon>Streptomyces</taxon>
        <taxon>Streptomyces aurantiacus group</taxon>
    </lineage>
</organism>
<keyword evidence="3" id="KW-1185">Reference proteome</keyword>
<dbReference type="EMBL" id="BMPQ01000023">
    <property type="protein sequence ID" value="GGK97408.1"/>
    <property type="molecule type" value="Genomic_DNA"/>
</dbReference>
<feature type="compositionally biased region" description="Basic and acidic residues" evidence="1">
    <location>
        <begin position="109"/>
        <end position="125"/>
    </location>
</feature>
<evidence type="ECO:0000256" key="1">
    <source>
        <dbReference type="SAM" id="MobiDB-lite"/>
    </source>
</evidence>
<evidence type="ECO:0000313" key="2">
    <source>
        <dbReference type="EMBL" id="GGK97408.1"/>
    </source>
</evidence>
<accession>A0A917RAC9</accession>
<evidence type="ECO:0000313" key="3">
    <source>
        <dbReference type="Proteomes" id="UP000637788"/>
    </source>
</evidence>
<sequence length="131" mass="14166">MGNPGGGSRGDEAERVSRLVGELLIGLGEKLRAAGPEGVRVLTEEELQRQQLNWFRAGWHEHARATQPQGPDAHTESAPDSAPGSGADAVRRQHPDSEHFPLPPARLLRFPERPPDDGHDGDRAPRGPQAP</sequence>
<gene>
    <name evidence="2" type="ORF">GCM10010094_67910</name>
</gene>
<protein>
    <submittedName>
        <fullName evidence="2">Uncharacterized protein</fullName>
    </submittedName>
</protein>